<dbReference type="InterPro" id="IPR029044">
    <property type="entry name" value="Nucleotide-diphossugar_trans"/>
</dbReference>
<dbReference type="Gene3D" id="2.30.42.10">
    <property type="match status" value="1"/>
</dbReference>
<feature type="domain" description="PDZ" evidence="6">
    <location>
        <begin position="888"/>
        <end position="958"/>
    </location>
</feature>
<comment type="similarity">
    <text evidence="1">Belongs to the glycosyltransferase 25 family.</text>
</comment>
<comment type="caution">
    <text evidence="7">The sequence shown here is derived from an EMBL/GenBank/DDBJ whole genome shotgun (WGS) entry which is preliminary data.</text>
</comment>
<feature type="region of interest" description="Disordered" evidence="5">
    <location>
        <begin position="672"/>
        <end position="701"/>
    </location>
</feature>
<keyword evidence="2" id="KW-0732">Signal</keyword>
<dbReference type="PROSITE" id="PS50106">
    <property type="entry name" value="PDZ"/>
    <property type="match status" value="1"/>
</dbReference>
<evidence type="ECO:0000313" key="7">
    <source>
        <dbReference type="EMBL" id="KAF5898269.1"/>
    </source>
</evidence>
<evidence type="ECO:0000256" key="2">
    <source>
        <dbReference type="ARBA" id="ARBA00022729"/>
    </source>
</evidence>
<dbReference type="InterPro" id="IPR036034">
    <property type="entry name" value="PDZ_sf"/>
</dbReference>
<feature type="non-terminal residue" evidence="7">
    <location>
        <position position="1477"/>
    </location>
</feature>
<dbReference type="OrthoDB" id="10058001at2759"/>
<evidence type="ECO:0000259" key="6">
    <source>
        <dbReference type="PROSITE" id="PS50106"/>
    </source>
</evidence>
<keyword evidence="7" id="KW-0328">Glycosyltransferase</keyword>
<evidence type="ECO:0000256" key="3">
    <source>
        <dbReference type="ARBA" id="ARBA00022824"/>
    </source>
</evidence>
<dbReference type="GO" id="GO:0050211">
    <property type="term" value="F:procollagen galactosyltransferase activity"/>
    <property type="evidence" value="ECO:0007669"/>
    <property type="project" value="TreeGrafter"/>
</dbReference>
<keyword evidence="3" id="KW-0256">Endoplasmic reticulum</keyword>
<protein>
    <submittedName>
        <fullName evidence="7">Procollagen galactosyltransferase 2-like</fullName>
    </submittedName>
</protein>
<dbReference type="InterPro" id="IPR002654">
    <property type="entry name" value="Glyco_trans_25"/>
</dbReference>
<dbReference type="PANTHER" id="PTHR10730:SF8">
    <property type="entry name" value="PROCOLLAGEN GALACTOSYLTRANSFERASE 2"/>
    <property type="match status" value="1"/>
</dbReference>
<gene>
    <name evidence="7" type="ORF">DAT39_012012</name>
</gene>
<dbReference type="InterPro" id="IPR050757">
    <property type="entry name" value="Collagen_mod_GT25"/>
</dbReference>
<feature type="region of interest" description="Disordered" evidence="5">
    <location>
        <begin position="617"/>
        <end position="650"/>
    </location>
</feature>
<feature type="region of interest" description="Disordered" evidence="5">
    <location>
        <begin position="151"/>
        <end position="170"/>
    </location>
</feature>
<keyword evidence="8" id="KW-1185">Reference proteome</keyword>
<dbReference type="PANTHER" id="PTHR10730">
    <property type="entry name" value="PROCOLLAGEN-LYSINE,2-OXOGLUTARATE 5-DIOXYGENASE/GLYCOSYLTRANSFERASE 25 FAMILY MEMBER"/>
    <property type="match status" value="1"/>
</dbReference>
<evidence type="ECO:0000256" key="5">
    <source>
        <dbReference type="SAM" id="MobiDB-lite"/>
    </source>
</evidence>
<dbReference type="FunFam" id="3.90.550.10:FF:000048">
    <property type="entry name" value="Glycosyltransferase 25 family member 1"/>
    <property type="match status" value="1"/>
</dbReference>
<dbReference type="Pfam" id="PF13704">
    <property type="entry name" value="Glyco_tranf_2_4"/>
    <property type="match status" value="1"/>
</dbReference>
<proteinExistence type="inferred from homology"/>
<keyword evidence="4" id="KW-0325">Glycoprotein</keyword>
<feature type="region of interest" description="Disordered" evidence="5">
    <location>
        <begin position="535"/>
        <end position="591"/>
    </location>
</feature>
<keyword evidence="7" id="KW-0808">Transferase</keyword>
<evidence type="ECO:0000313" key="8">
    <source>
        <dbReference type="Proteomes" id="UP000727407"/>
    </source>
</evidence>
<dbReference type="SUPFAM" id="SSF50156">
    <property type="entry name" value="PDZ domain-like"/>
    <property type="match status" value="1"/>
</dbReference>
<dbReference type="Gene3D" id="3.90.550.10">
    <property type="entry name" value="Spore Coat Polysaccharide Biosynthesis Protein SpsA, Chain A"/>
    <property type="match status" value="1"/>
</dbReference>
<sequence>MKETARKVDLPEQALRSCGMEANAQIRNAGTLKFLHMVPPAADSDSSCNSPSGSAVSALQSKFKEISQRKYKGKGTHDVVLEGTPEPVQKKPDKAHVSLSIPEVRIFRSSSSADVVSGGQTITISNNAKVKNWEKHSIFTLDCDLGEGPRIEKSTKTGDGASLVSKPTPSPRYWTPTKICRREAKPEILVVHADEEEQMLKVRGIVAHKEWLPKDPSPPGDILILTFQGERGKMETTETGNIQTIKTNPTMLGEGQYQSPLTNKGVPPSYKETDWDIAITQGSDVNFRNDLSLSPRHEQAKRLLERARLKARSQNQANDRGPQTAQREVLEFLPKCNPPPQIITTTYEQKVPLQDVRGGNNEQGAHLRRQGQFSGHVHFENELKKETDCPNLDNVCKRGLMLMDSLRSKQQTKPQLPLTVSQSSKHLGLSQGSVGIPLAILASQGDPSFETVLYKDEPRKCKACGSILMPSYPKEYRHTAEVTSDNQWVTAGLSSHQIIRPNLLDGTMLTGSLSLDENAEAAGASDAGEQVSAFGKLRRRSRKGENRVEVSHGPYARGQDLLAQRRNSRSRSSLEDATGSRSKRGVTFGTDSFIPTVTSSRSYRDFARIQLPIKSALKSGSKSRQHGMMNLSSAQEGERNPQHAVTPHQDFDAPSQVSQVFTGLAPYIKPSSLRYPSPEATPVEQMDAHSPSKDQTCPASHPPECRTIVRGAAMSKTENLRGELLRSGYLKAELQWEENFVEGRRTLEPEGRPKLSLRRFFSAMGLNSMGKMMNGSRSSSMEQLSLSTARAFPSPTHKVQTLLQRTPSLQTLHIESPLAQLRKASSVQSLQSPKKKYENSTILGELHLPLTLGPRHQHIKKGMEILDASQVSCPVGRIIQTFPDGSLLLELTRAANAPFGFVISKGKKGRPDSVYVEHVGGSASENIYTSLLGVGDEILEINGEKVTGLSLDQLSVLLWAGALRFDSSDALSDLEPIRTESALLKPKVTIAILARNSEHSLPFYLGCIERLDYPKDRTAIWAAADHSVDNTTAMLQEWVSGVESLYHSVRFQTTEHSKSAYADETGPKHWTDSRFRHVMQLRQAALRSAQAQWADYILFADSDNLLTNPKVLSQLIAENRTLVAPMLESRTLYSNFWCGMTAQGYYKRTDAYILIRNWKRVGCHAVPMIHSTMLLDLRRHASRSLAFYPLHQLYPWILDDILAFAFSARQAGDRFCPSSTAGVQMFVCNQEHYGYLPVPLQTKQTLVDEKESFTHTLTEAMIDFTLEPSRCLHTPWRNKDRIGFDEIYIINLKRRMDRRTRMLRTLDVLEMEVTLTDAVDGKAMNSSQLRGLGIEMLPSYQDPYSGRVLTKGEIGCFLSHYNIWKQVVERKQQQVLVLEDDVRFEPNFKSRLRMIMEDARRTHLQWDLIYVGRKRLQVKNSERWVQGMKNLVHPDYSYWTLGYALSLQGAKKLLEAKPLGKMLPVDEFLPIMFNKHP</sequence>
<dbReference type="CDD" id="cd06532">
    <property type="entry name" value="Glyco_transf_25"/>
    <property type="match status" value="1"/>
</dbReference>
<reference evidence="7" key="1">
    <citation type="submission" date="2020-07" db="EMBL/GenBank/DDBJ databases">
        <title>Clarias magur genome sequencing, assembly and annotation.</title>
        <authorList>
            <person name="Kushwaha B."/>
            <person name="Kumar R."/>
            <person name="Das P."/>
            <person name="Joshi C.G."/>
            <person name="Kumar D."/>
            <person name="Nagpure N.S."/>
            <person name="Pandey M."/>
            <person name="Agarwal S."/>
            <person name="Srivastava S."/>
            <person name="Singh M."/>
            <person name="Sahoo L."/>
            <person name="Jayasankar P."/>
            <person name="Meher P.K."/>
            <person name="Koringa P.G."/>
            <person name="Iquebal M.A."/>
            <person name="Das S.P."/>
            <person name="Bit A."/>
            <person name="Patnaik S."/>
            <person name="Patel N."/>
            <person name="Shah T.M."/>
            <person name="Hinsu A."/>
            <person name="Jena J.K."/>
        </authorList>
    </citation>
    <scope>NUCLEOTIDE SEQUENCE</scope>
    <source>
        <strain evidence="7">CIFAMagur01</strain>
        <tissue evidence="7">Testis</tissue>
    </source>
</reference>
<name>A0A8J4UFE3_CLAMG</name>
<dbReference type="Pfam" id="PF01755">
    <property type="entry name" value="Glyco_transf_25"/>
    <property type="match status" value="1"/>
</dbReference>
<dbReference type="EMBL" id="QNUK01000205">
    <property type="protein sequence ID" value="KAF5898269.1"/>
    <property type="molecule type" value="Genomic_DNA"/>
</dbReference>
<evidence type="ECO:0000256" key="4">
    <source>
        <dbReference type="ARBA" id="ARBA00023180"/>
    </source>
</evidence>
<evidence type="ECO:0000256" key="1">
    <source>
        <dbReference type="ARBA" id="ARBA00006721"/>
    </source>
</evidence>
<dbReference type="InterPro" id="IPR001478">
    <property type="entry name" value="PDZ"/>
</dbReference>
<dbReference type="SUPFAM" id="SSF53448">
    <property type="entry name" value="Nucleotide-diphospho-sugar transferases"/>
    <property type="match status" value="1"/>
</dbReference>
<accession>A0A8J4UFE3</accession>
<dbReference type="Proteomes" id="UP000727407">
    <property type="component" value="Unassembled WGS sequence"/>
</dbReference>
<organism evidence="7 8">
    <name type="scientific">Clarias magur</name>
    <name type="common">Asian catfish</name>
    <name type="synonym">Macropteronotus magur</name>
    <dbReference type="NCBI Taxonomy" id="1594786"/>
    <lineage>
        <taxon>Eukaryota</taxon>
        <taxon>Metazoa</taxon>
        <taxon>Chordata</taxon>
        <taxon>Craniata</taxon>
        <taxon>Vertebrata</taxon>
        <taxon>Euteleostomi</taxon>
        <taxon>Actinopterygii</taxon>
        <taxon>Neopterygii</taxon>
        <taxon>Teleostei</taxon>
        <taxon>Ostariophysi</taxon>
        <taxon>Siluriformes</taxon>
        <taxon>Clariidae</taxon>
        <taxon>Clarias</taxon>
    </lineage>
</organism>